<dbReference type="CDD" id="cd00190">
    <property type="entry name" value="Tryp_SPc"/>
    <property type="match status" value="2"/>
</dbReference>
<dbReference type="InParanoid" id="W5MIL9"/>
<keyword evidence="2" id="KW-0378">Hydrolase</keyword>
<dbReference type="GeneTree" id="ENSGT00940000162777"/>
<dbReference type="GO" id="GO:0008236">
    <property type="term" value="F:serine-type peptidase activity"/>
    <property type="evidence" value="ECO:0000318"/>
    <property type="project" value="GO_Central"/>
</dbReference>
<keyword evidence="3" id="KW-0720">Serine protease</keyword>
<dbReference type="InterPro" id="IPR001314">
    <property type="entry name" value="Peptidase_S1A"/>
</dbReference>
<dbReference type="EMBL" id="AHAT01018984">
    <property type="status" value="NOT_ANNOTATED_CDS"/>
    <property type="molecule type" value="Genomic_DNA"/>
</dbReference>
<dbReference type="PROSITE" id="PS50240">
    <property type="entry name" value="TRYPSIN_DOM"/>
    <property type="match status" value="2"/>
</dbReference>
<keyword evidence="7" id="KW-1185">Reference proteome</keyword>
<dbReference type="Proteomes" id="UP000018468">
    <property type="component" value="Linkage group LG4"/>
</dbReference>
<evidence type="ECO:0000313" key="7">
    <source>
        <dbReference type="Proteomes" id="UP000018468"/>
    </source>
</evidence>
<keyword evidence="1" id="KW-0645">Protease</keyword>
<name>W5MIL9_LEPOC</name>
<dbReference type="EMBL" id="AHAT01018985">
    <property type="status" value="NOT_ANNOTATED_CDS"/>
    <property type="molecule type" value="Genomic_DNA"/>
</dbReference>
<keyword evidence="4" id="KW-1015">Disulfide bond</keyword>
<dbReference type="EMBL" id="AHAT01018982">
    <property type="status" value="NOT_ANNOTATED_CDS"/>
    <property type="molecule type" value="Genomic_DNA"/>
</dbReference>
<dbReference type="SMART" id="SM00020">
    <property type="entry name" value="Tryp_SPc"/>
    <property type="match status" value="2"/>
</dbReference>
<proteinExistence type="predicted"/>
<dbReference type="InterPro" id="IPR009003">
    <property type="entry name" value="Peptidase_S1_PA"/>
</dbReference>
<dbReference type="PRINTS" id="PR00722">
    <property type="entry name" value="CHYMOTRYPSIN"/>
</dbReference>
<dbReference type="OMA" id="IDRRSIC"/>
<dbReference type="EMBL" id="AHAT01018983">
    <property type="status" value="NOT_ANNOTATED_CDS"/>
    <property type="molecule type" value="Genomic_DNA"/>
</dbReference>
<dbReference type="GO" id="GO:0006508">
    <property type="term" value="P:proteolysis"/>
    <property type="evidence" value="ECO:0007669"/>
    <property type="project" value="UniProtKB-KW"/>
</dbReference>
<organism evidence="6 7">
    <name type="scientific">Lepisosteus oculatus</name>
    <name type="common">Spotted gar</name>
    <dbReference type="NCBI Taxonomy" id="7918"/>
    <lineage>
        <taxon>Eukaryota</taxon>
        <taxon>Metazoa</taxon>
        <taxon>Chordata</taxon>
        <taxon>Craniata</taxon>
        <taxon>Vertebrata</taxon>
        <taxon>Euteleostomi</taxon>
        <taxon>Actinopterygii</taxon>
        <taxon>Neopterygii</taxon>
        <taxon>Holostei</taxon>
        <taxon>Semionotiformes</taxon>
        <taxon>Lepisosteidae</taxon>
        <taxon>Lepisosteus</taxon>
    </lineage>
</organism>
<reference evidence="6" key="2">
    <citation type="submission" date="2025-08" db="UniProtKB">
        <authorList>
            <consortium name="Ensembl"/>
        </authorList>
    </citation>
    <scope>IDENTIFICATION</scope>
</reference>
<dbReference type="STRING" id="7918.ENSLOCP00000008228"/>
<feature type="domain" description="Peptidase S1" evidence="5">
    <location>
        <begin position="39"/>
        <end position="278"/>
    </location>
</feature>
<evidence type="ECO:0000313" key="6">
    <source>
        <dbReference type="Ensembl" id="ENSLOCP00000008228.1"/>
    </source>
</evidence>
<dbReference type="AlphaFoldDB" id="W5MIL9"/>
<evidence type="ECO:0000256" key="3">
    <source>
        <dbReference type="ARBA" id="ARBA00022825"/>
    </source>
</evidence>
<dbReference type="InterPro" id="IPR001254">
    <property type="entry name" value="Trypsin_dom"/>
</dbReference>
<evidence type="ECO:0000256" key="1">
    <source>
        <dbReference type="ARBA" id="ARBA00022670"/>
    </source>
</evidence>
<evidence type="ECO:0000256" key="4">
    <source>
        <dbReference type="ARBA" id="ARBA00023157"/>
    </source>
</evidence>
<reference evidence="7" key="1">
    <citation type="submission" date="2011-12" db="EMBL/GenBank/DDBJ databases">
        <title>The Draft Genome of Lepisosteus oculatus.</title>
        <authorList>
            <consortium name="The Broad Institute Genome Assembly &amp; Analysis Group"/>
            <consortium name="Computational R&amp;D Group"/>
            <consortium name="and Sequencing Platform"/>
            <person name="Di Palma F."/>
            <person name="Alfoldi J."/>
            <person name="Johnson J."/>
            <person name="Berlin A."/>
            <person name="Gnerre S."/>
            <person name="Jaffe D."/>
            <person name="MacCallum I."/>
            <person name="Young S."/>
            <person name="Walker B.J."/>
            <person name="Lander E.S."/>
            <person name="Lindblad-Toh K."/>
        </authorList>
    </citation>
    <scope>NUCLEOTIDE SEQUENCE [LARGE SCALE GENOMIC DNA]</scope>
</reference>
<feature type="domain" description="Peptidase S1" evidence="5">
    <location>
        <begin position="393"/>
        <end position="641"/>
    </location>
</feature>
<reference evidence="6" key="3">
    <citation type="submission" date="2025-09" db="UniProtKB">
        <authorList>
            <consortium name="Ensembl"/>
        </authorList>
    </citation>
    <scope>IDENTIFICATION</scope>
</reference>
<dbReference type="InterPro" id="IPR043504">
    <property type="entry name" value="Peptidase_S1_PA_chymotrypsin"/>
</dbReference>
<dbReference type="GO" id="GO:0004252">
    <property type="term" value="F:serine-type endopeptidase activity"/>
    <property type="evidence" value="ECO:0007669"/>
    <property type="project" value="InterPro"/>
</dbReference>
<evidence type="ECO:0000256" key="2">
    <source>
        <dbReference type="ARBA" id="ARBA00022801"/>
    </source>
</evidence>
<dbReference type="Pfam" id="PF00089">
    <property type="entry name" value="Trypsin"/>
    <property type="match status" value="2"/>
</dbReference>
<dbReference type="HOGENOM" id="CLU_004497_3_0_1"/>
<dbReference type="Gene3D" id="2.40.10.10">
    <property type="entry name" value="Trypsin-like serine proteases"/>
    <property type="match status" value="3"/>
</dbReference>
<dbReference type="eggNOG" id="KOG3627">
    <property type="taxonomic scope" value="Eukaryota"/>
</dbReference>
<dbReference type="FunFam" id="2.40.10.10:FF:000003">
    <property type="entry name" value="Transmembrane serine protease 3"/>
    <property type="match status" value="2"/>
</dbReference>
<evidence type="ECO:0000259" key="5">
    <source>
        <dbReference type="PROSITE" id="PS50240"/>
    </source>
</evidence>
<accession>W5MIL9</accession>
<dbReference type="SUPFAM" id="SSF50494">
    <property type="entry name" value="Trypsin-like serine proteases"/>
    <property type="match status" value="2"/>
</dbReference>
<dbReference type="Ensembl" id="ENSLOCT00000008238.1">
    <property type="protein sequence ID" value="ENSLOCP00000008228.1"/>
    <property type="gene ID" value="ENSLOCG00000006813.1"/>
</dbReference>
<dbReference type="PANTHER" id="PTHR24252">
    <property type="entry name" value="ACROSIN-RELATED"/>
    <property type="match status" value="1"/>
</dbReference>
<dbReference type="PANTHER" id="PTHR24252:SF8">
    <property type="entry name" value="ACROSIN"/>
    <property type="match status" value="1"/>
</dbReference>
<sequence>SWNVDFLSLLLKTSVMNSNSNYTVCGLRPLVEAPQSSRVVGGKDAAPGAWPWQVSVQLAEPSGFSHFCGGSIIDRQWVVTSAHCFGPKTDPSKLRVIAGLQVWKTSDENTQNRTVTHIFRHSLFNTKNGDNDVALLKLCSPVNFTDYVQPVCLLRGASEEAGLTPCFISGWGTTSWGGERADTLQEAEVNLIPRETCNQPDWYNQSLTENMQCAGHETGGIDACQADSGGPLQCFNSTLQRFYLFGITSFGQGCAVEKKPGVYTRASLYYRWIRWRTSNLPVYRMYCHRLNQTPNPLSFKKKLYIIFPGAQNSMGSRFSFRPGVTNGYGQVKDSGTGNRVSFRGSVASRSPSVAPVTSIQKKAVYEWQALSFCACPVECGERTKANVGPSTRIYGGSSVNRGQWPWVVSIQEHVNDSFGYYHYCGGSIVDKQWVMTAARCVSAPYSGNPETILIKAGVTNAHTDSNNYTQELGVAKIIIHNEYNPITHQNDIALLKLRTPAEINDHVKPVCLPTTADEQHHLEYCHFTGFGLQENGKKKLFIFPKTGTYGILQEAVGEVILTHICNYAQWLNLQVTPEMFCAGSMDAKVSACEGDHGSPFQCRTPLDKRFYAYGIRSFGIGCGQKQQPSVYTRVSHYYYWV</sequence>
<dbReference type="Bgee" id="ENSLOCG00000006813">
    <property type="expression patterns" value="Expressed in testis and 9 other cell types or tissues"/>
</dbReference>
<protein>
    <recommendedName>
        <fullName evidence="5">Peptidase S1 domain-containing protein</fullName>
    </recommendedName>
</protein>